<organism evidence="2 3">
    <name type="scientific">Carnobacterium maltaromaticum</name>
    <name type="common">Carnobacterium piscicola</name>
    <dbReference type="NCBI Taxonomy" id="2751"/>
    <lineage>
        <taxon>Bacteria</taxon>
        <taxon>Bacillati</taxon>
        <taxon>Bacillota</taxon>
        <taxon>Bacilli</taxon>
        <taxon>Lactobacillales</taxon>
        <taxon>Carnobacteriaceae</taxon>
        <taxon>Carnobacterium</taxon>
    </lineage>
</organism>
<evidence type="ECO:0008006" key="4">
    <source>
        <dbReference type="Google" id="ProtNLM"/>
    </source>
</evidence>
<evidence type="ECO:0000313" key="2">
    <source>
        <dbReference type="EMBL" id="MDZ5759238.1"/>
    </source>
</evidence>
<feature type="signal peptide" evidence="1">
    <location>
        <begin position="1"/>
        <end position="19"/>
    </location>
</feature>
<name>A0AAW9KAP3_CARML</name>
<comment type="caution">
    <text evidence="2">The sequence shown here is derived from an EMBL/GenBank/DDBJ whole genome shotgun (WGS) entry which is preliminary data.</text>
</comment>
<sequence length="344" mass="39818">MSKKWRISMFVVSSFFLLAACGKNEQKNSENQTTIEPKESQVVNDSSNNIEENEKNQVSFDNYEYDYDVVTSATKTTFGTTPAAKMTYEEKLDKMFWSTQPPLGLIEGNYYRNERRFDGDYRGIVEVVTDDDSKILHVEFNEFASENYYEPKYAGKSKRLSDYAFFQAQNTRTDETLVTVVNGITFLEKQMREENRVDGAFETVKGSSTSARNGFMPIAAEMADWIRTPYKSYYYGYAEDFGNGIVGRLQVTTEGGKIDTVRYDEYFADKKESISEEKLQPLYRQSKYYSLDYQKISGDNFVAFSDQLGEEIIKSQNFEQLDESLMQHPSYENYQKIAKNIQLN</sequence>
<evidence type="ECO:0000256" key="1">
    <source>
        <dbReference type="SAM" id="SignalP"/>
    </source>
</evidence>
<keyword evidence="1" id="KW-0732">Signal</keyword>
<accession>A0AAW9KAP3</accession>
<evidence type="ECO:0000313" key="3">
    <source>
        <dbReference type="Proteomes" id="UP001290462"/>
    </source>
</evidence>
<dbReference type="RefSeq" id="WP_322809117.1">
    <property type="nucleotide sequence ID" value="NZ_JAVBVO010000003.1"/>
</dbReference>
<reference evidence="2" key="1">
    <citation type="submission" date="2023-08" db="EMBL/GenBank/DDBJ databases">
        <title>Genomic characterization of piscicolin 126 produced by Carnobacterium maltaromaticum CM22 strain isolated from salmon (Salmo salar).</title>
        <authorList>
            <person name="Gonzalez-Gragera E."/>
            <person name="Garcia-Lopez J.D."/>
            <person name="Teso-Perez C."/>
            <person name="Gimenez-Hernandez I."/>
            <person name="Peralta-Sanchez J.M."/>
            <person name="Valdivia E."/>
            <person name="Montalban-Lopez M."/>
            <person name="Martin-Platero A.M."/>
            <person name="Banos A."/>
            <person name="Martinez-Bueno M."/>
        </authorList>
    </citation>
    <scope>NUCLEOTIDE SEQUENCE</scope>
    <source>
        <strain evidence="2">CM22</strain>
    </source>
</reference>
<dbReference type="Proteomes" id="UP001290462">
    <property type="component" value="Unassembled WGS sequence"/>
</dbReference>
<proteinExistence type="predicted"/>
<dbReference type="EMBL" id="JAVBVO010000003">
    <property type="protein sequence ID" value="MDZ5759238.1"/>
    <property type="molecule type" value="Genomic_DNA"/>
</dbReference>
<gene>
    <name evidence="2" type="ORF">RAK27_11255</name>
</gene>
<protein>
    <recommendedName>
        <fullName evidence="4">FMN-binding protein</fullName>
    </recommendedName>
</protein>
<feature type="chain" id="PRO_5043757205" description="FMN-binding protein" evidence="1">
    <location>
        <begin position="20"/>
        <end position="344"/>
    </location>
</feature>
<dbReference type="AlphaFoldDB" id="A0AAW9KAP3"/>
<dbReference type="PROSITE" id="PS51257">
    <property type="entry name" value="PROKAR_LIPOPROTEIN"/>
    <property type="match status" value="1"/>
</dbReference>